<protein>
    <submittedName>
        <fullName evidence="1">Uncharacterized protein</fullName>
    </submittedName>
</protein>
<sequence length="83" mass="9603">MSLVFVASMPLIWYPEGFASMQPRTLKSCAPNFCPGFRQHFQTKKWCSKRMEHQPIQQNPPIIFCQRAPHFGIKKSSLHTALL</sequence>
<reference evidence="2" key="1">
    <citation type="submission" date="2021-01" db="EMBL/GenBank/DDBJ databases">
        <title>Caligus Genome Assembly.</title>
        <authorList>
            <person name="Gallardo-Escarate C."/>
        </authorList>
    </citation>
    <scope>NUCLEOTIDE SEQUENCE [LARGE SCALE GENOMIC DNA]</scope>
</reference>
<dbReference type="AlphaFoldDB" id="A0A7T8H205"/>
<dbReference type="EMBL" id="CP045900">
    <property type="protein sequence ID" value="QQP41988.1"/>
    <property type="molecule type" value="Genomic_DNA"/>
</dbReference>
<accession>A0A7T8H205</accession>
<evidence type="ECO:0000313" key="1">
    <source>
        <dbReference type="EMBL" id="QQP41988.1"/>
    </source>
</evidence>
<organism evidence="1 2">
    <name type="scientific">Caligus rogercresseyi</name>
    <name type="common">Sea louse</name>
    <dbReference type="NCBI Taxonomy" id="217165"/>
    <lineage>
        <taxon>Eukaryota</taxon>
        <taxon>Metazoa</taxon>
        <taxon>Ecdysozoa</taxon>
        <taxon>Arthropoda</taxon>
        <taxon>Crustacea</taxon>
        <taxon>Multicrustacea</taxon>
        <taxon>Hexanauplia</taxon>
        <taxon>Copepoda</taxon>
        <taxon>Siphonostomatoida</taxon>
        <taxon>Caligidae</taxon>
        <taxon>Caligus</taxon>
    </lineage>
</organism>
<keyword evidence="2" id="KW-1185">Reference proteome</keyword>
<gene>
    <name evidence="1" type="ORF">FKW44_016516</name>
</gene>
<name>A0A7T8H205_CALRO</name>
<proteinExistence type="predicted"/>
<evidence type="ECO:0000313" key="2">
    <source>
        <dbReference type="Proteomes" id="UP000595437"/>
    </source>
</evidence>
<dbReference type="Proteomes" id="UP000595437">
    <property type="component" value="Chromosome 11"/>
</dbReference>